<evidence type="ECO:0000256" key="11">
    <source>
        <dbReference type="ARBA" id="ARBA00023004"/>
    </source>
</evidence>
<comment type="subcellular location">
    <subcellularLocation>
        <location evidence="4">Endoplasmic reticulum membrane</location>
        <topology evidence="4">Peripheral membrane protein</topology>
    </subcellularLocation>
    <subcellularLocation>
        <location evidence="3">Microsome membrane</location>
        <topology evidence="3">Peripheral membrane protein</topology>
    </subcellularLocation>
</comment>
<dbReference type="InterPro" id="IPR050476">
    <property type="entry name" value="Insect_CytP450_Detox"/>
</dbReference>
<dbReference type="PRINTS" id="PR00385">
    <property type="entry name" value="P450"/>
</dbReference>
<evidence type="ECO:0000256" key="4">
    <source>
        <dbReference type="ARBA" id="ARBA00004406"/>
    </source>
</evidence>
<gene>
    <name evidence="16" type="primary">Dwil\GK20223</name>
    <name evidence="16" type="ORF">Dwil_GK20223</name>
</gene>
<dbReference type="InterPro" id="IPR001128">
    <property type="entry name" value="Cyt_P450"/>
</dbReference>
<dbReference type="InterPro" id="IPR002401">
    <property type="entry name" value="Cyt_P450_E_grp-I"/>
</dbReference>
<evidence type="ECO:0000256" key="9">
    <source>
        <dbReference type="ARBA" id="ARBA00022848"/>
    </source>
</evidence>
<dbReference type="InterPro" id="IPR017972">
    <property type="entry name" value="Cyt_P450_CS"/>
</dbReference>
<dbReference type="OrthoDB" id="2789670at2759"/>
<evidence type="ECO:0000256" key="2">
    <source>
        <dbReference type="ARBA" id="ARBA00003690"/>
    </source>
</evidence>
<evidence type="ECO:0000256" key="6">
    <source>
        <dbReference type="ARBA" id="ARBA00022617"/>
    </source>
</evidence>
<dbReference type="EC" id="1.14.-.-" evidence="16"/>
<dbReference type="InParanoid" id="B4MJF3"/>
<protein>
    <submittedName>
        <fullName evidence="16">Uncharacterized protein</fullName>
        <ecNumber evidence="16">1.14.-.-</ecNumber>
    </submittedName>
</protein>
<dbReference type="CDD" id="cd11056">
    <property type="entry name" value="CYP6-like"/>
    <property type="match status" value="1"/>
</dbReference>
<dbReference type="Pfam" id="PF00067">
    <property type="entry name" value="p450"/>
    <property type="match status" value="1"/>
</dbReference>
<accession>B4MJF3</accession>
<keyword evidence="17" id="KW-1185">Reference proteome</keyword>
<dbReference type="PRINTS" id="PR00463">
    <property type="entry name" value="EP450I"/>
</dbReference>
<dbReference type="OMA" id="TLQGGIW"/>
<evidence type="ECO:0000256" key="7">
    <source>
        <dbReference type="ARBA" id="ARBA00022723"/>
    </source>
</evidence>
<reference evidence="16 17" key="1">
    <citation type="journal article" date="2007" name="Nature">
        <title>Evolution of genes and genomes on the Drosophila phylogeny.</title>
        <authorList>
            <consortium name="Drosophila 12 Genomes Consortium"/>
            <person name="Clark A.G."/>
            <person name="Eisen M.B."/>
            <person name="Smith D.R."/>
            <person name="Bergman C.M."/>
            <person name="Oliver B."/>
            <person name="Markow T.A."/>
            <person name="Kaufman T.C."/>
            <person name="Kellis M."/>
            <person name="Gelbart W."/>
            <person name="Iyer V.N."/>
            <person name="Pollard D.A."/>
            <person name="Sackton T.B."/>
            <person name="Larracuente A.M."/>
            <person name="Singh N.D."/>
            <person name="Abad J.P."/>
            <person name="Abt D.N."/>
            <person name="Adryan B."/>
            <person name="Aguade M."/>
            <person name="Akashi H."/>
            <person name="Anderson W.W."/>
            <person name="Aquadro C.F."/>
            <person name="Ardell D.H."/>
            <person name="Arguello R."/>
            <person name="Artieri C.G."/>
            <person name="Barbash D.A."/>
            <person name="Barker D."/>
            <person name="Barsanti P."/>
            <person name="Batterham P."/>
            <person name="Batzoglou S."/>
            <person name="Begun D."/>
            <person name="Bhutkar A."/>
            <person name="Blanco E."/>
            <person name="Bosak S.A."/>
            <person name="Bradley R.K."/>
            <person name="Brand A.D."/>
            <person name="Brent M.R."/>
            <person name="Brooks A.N."/>
            <person name="Brown R.H."/>
            <person name="Butlin R.K."/>
            <person name="Caggese C."/>
            <person name="Calvi B.R."/>
            <person name="Bernardo de Carvalho A."/>
            <person name="Caspi A."/>
            <person name="Castrezana S."/>
            <person name="Celniker S.E."/>
            <person name="Chang J.L."/>
            <person name="Chapple C."/>
            <person name="Chatterji S."/>
            <person name="Chinwalla A."/>
            <person name="Civetta A."/>
            <person name="Clifton S.W."/>
            <person name="Comeron J.M."/>
            <person name="Costello J.C."/>
            <person name="Coyne J.A."/>
            <person name="Daub J."/>
            <person name="David R.G."/>
            <person name="Delcher A.L."/>
            <person name="Delehaunty K."/>
            <person name="Do C.B."/>
            <person name="Ebling H."/>
            <person name="Edwards K."/>
            <person name="Eickbush T."/>
            <person name="Evans J.D."/>
            <person name="Filipski A."/>
            <person name="Findeiss S."/>
            <person name="Freyhult E."/>
            <person name="Fulton L."/>
            <person name="Fulton R."/>
            <person name="Garcia A.C."/>
            <person name="Gardiner A."/>
            <person name="Garfield D.A."/>
            <person name="Garvin B.E."/>
            <person name="Gibson G."/>
            <person name="Gilbert D."/>
            <person name="Gnerre S."/>
            <person name="Godfrey J."/>
            <person name="Good R."/>
            <person name="Gotea V."/>
            <person name="Gravely B."/>
            <person name="Greenberg A.J."/>
            <person name="Griffiths-Jones S."/>
            <person name="Gross S."/>
            <person name="Guigo R."/>
            <person name="Gustafson E.A."/>
            <person name="Haerty W."/>
            <person name="Hahn M.W."/>
            <person name="Halligan D.L."/>
            <person name="Halpern A.L."/>
            <person name="Halter G.M."/>
            <person name="Han M.V."/>
            <person name="Heger A."/>
            <person name="Hillier L."/>
            <person name="Hinrichs A.S."/>
            <person name="Holmes I."/>
            <person name="Hoskins R.A."/>
            <person name="Hubisz M.J."/>
            <person name="Hultmark D."/>
            <person name="Huntley M.A."/>
            <person name="Jaffe D.B."/>
            <person name="Jagadeeshan S."/>
            <person name="Jeck W.R."/>
            <person name="Johnson J."/>
            <person name="Jones C.D."/>
            <person name="Jordan W.C."/>
            <person name="Karpen G.H."/>
            <person name="Kataoka E."/>
            <person name="Keightley P.D."/>
            <person name="Kheradpour P."/>
            <person name="Kirkness E.F."/>
            <person name="Koerich L.B."/>
            <person name="Kristiansen K."/>
            <person name="Kudrna D."/>
            <person name="Kulathinal R.J."/>
            <person name="Kumar S."/>
            <person name="Kwok R."/>
            <person name="Lander E."/>
            <person name="Langley C.H."/>
            <person name="Lapoint R."/>
            <person name="Lazzaro B.P."/>
            <person name="Lee S.J."/>
            <person name="Levesque L."/>
            <person name="Li R."/>
            <person name="Lin C.F."/>
            <person name="Lin M.F."/>
            <person name="Lindblad-Toh K."/>
            <person name="Llopart A."/>
            <person name="Long M."/>
            <person name="Low L."/>
            <person name="Lozovsky E."/>
            <person name="Lu J."/>
            <person name="Luo M."/>
            <person name="Machado C.A."/>
            <person name="Makalowski W."/>
            <person name="Marzo M."/>
            <person name="Matsuda M."/>
            <person name="Matzkin L."/>
            <person name="McAllister B."/>
            <person name="McBride C.S."/>
            <person name="McKernan B."/>
            <person name="McKernan K."/>
            <person name="Mendez-Lago M."/>
            <person name="Minx P."/>
            <person name="Mollenhauer M.U."/>
            <person name="Montooth K."/>
            <person name="Mount S.M."/>
            <person name="Mu X."/>
            <person name="Myers E."/>
            <person name="Negre B."/>
            <person name="Newfeld S."/>
            <person name="Nielsen R."/>
            <person name="Noor M.A."/>
            <person name="O'Grady P."/>
            <person name="Pachter L."/>
            <person name="Papaceit M."/>
            <person name="Parisi M.J."/>
            <person name="Parisi M."/>
            <person name="Parts L."/>
            <person name="Pedersen J.S."/>
            <person name="Pesole G."/>
            <person name="Phillippy A.M."/>
            <person name="Ponting C.P."/>
            <person name="Pop M."/>
            <person name="Porcelli D."/>
            <person name="Powell J.R."/>
            <person name="Prohaska S."/>
            <person name="Pruitt K."/>
            <person name="Puig M."/>
            <person name="Quesneville H."/>
            <person name="Ram K.R."/>
            <person name="Rand D."/>
            <person name="Rasmussen M.D."/>
            <person name="Reed L.K."/>
            <person name="Reenan R."/>
            <person name="Reily A."/>
            <person name="Remington K.A."/>
            <person name="Rieger T.T."/>
            <person name="Ritchie M.G."/>
            <person name="Robin C."/>
            <person name="Rogers Y.H."/>
            <person name="Rohde C."/>
            <person name="Rozas J."/>
            <person name="Rubenfield M.J."/>
            <person name="Ruiz A."/>
            <person name="Russo S."/>
            <person name="Salzberg S.L."/>
            <person name="Sanchez-Gracia A."/>
            <person name="Saranga D.J."/>
            <person name="Sato H."/>
            <person name="Schaeffer S.W."/>
            <person name="Schatz M.C."/>
            <person name="Schlenke T."/>
            <person name="Schwartz R."/>
            <person name="Segarra C."/>
            <person name="Singh R.S."/>
            <person name="Sirot L."/>
            <person name="Sirota M."/>
            <person name="Sisneros N.B."/>
            <person name="Smith C.D."/>
            <person name="Smith T.F."/>
            <person name="Spieth J."/>
            <person name="Stage D.E."/>
            <person name="Stark A."/>
            <person name="Stephan W."/>
            <person name="Strausberg R.L."/>
            <person name="Strempel S."/>
            <person name="Sturgill D."/>
            <person name="Sutton G."/>
            <person name="Sutton G.G."/>
            <person name="Tao W."/>
            <person name="Teichmann S."/>
            <person name="Tobari Y.N."/>
            <person name="Tomimura Y."/>
            <person name="Tsolas J.M."/>
            <person name="Valente V.L."/>
            <person name="Venter E."/>
            <person name="Venter J.C."/>
            <person name="Vicario S."/>
            <person name="Vieira F.G."/>
            <person name="Vilella A.J."/>
            <person name="Villasante A."/>
            <person name="Walenz B."/>
            <person name="Wang J."/>
            <person name="Wasserman M."/>
            <person name="Watts T."/>
            <person name="Wilson D."/>
            <person name="Wilson R.K."/>
            <person name="Wing R.A."/>
            <person name="Wolfner M.F."/>
            <person name="Wong A."/>
            <person name="Wong G.K."/>
            <person name="Wu C.I."/>
            <person name="Wu G."/>
            <person name="Yamamoto D."/>
            <person name="Yang H.P."/>
            <person name="Yang S.P."/>
            <person name="Yorke J.A."/>
            <person name="Yoshida K."/>
            <person name="Zdobnov E."/>
            <person name="Zhang P."/>
            <person name="Zhang Y."/>
            <person name="Zimin A.V."/>
            <person name="Baldwin J."/>
            <person name="Abdouelleil A."/>
            <person name="Abdulkadir J."/>
            <person name="Abebe A."/>
            <person name="Abera B."/>
            <person name="Abreu J."/>
            <person name="Acer S.C."/>
            <person name="Aftuck L."/>
            <person name="Alexander A."/>
            <person name="An P."/>
            <person name="Anderson E."/>
            <person name="Anderson S."/>
            <person name="Arachi H."/>
            <person name="Azer M."/>
            <person name="Bachantsang P."/>
            <person name="Barry A."/>
            <person name="Bayul T."/>
            <person name="Berlin A."/>
            <person name="Bessette D."/>
            <person name="Bloom T."/>
            <person name="Blye J."/>
            <person name="Boguslavskiy L."/>
            <person name="Bonnet C."/>
            <person name="Boukhgalter B."/>
            <person name="Bourzgui I."/>
            <person name="Brown A."/>
            <person name="Cahill P."/>
            <person name="Channer S."/>
            <person name="Cheshatsang Y."/>
            <person name="Chuda L."/>
            <person name="Citroen M."/>
            <person name="Collymore A."/>
            <person name="Cooke P."/>
            <person name="Costello M."/>
            <person name="D'Aco K."/>
            <person name="Daza R."/>
            <person name="De Haan G."/>
            <person name="DeGray S."/>
            <person name="DeMaso C."/>
            <person name="Dhargay N."/>
            <person name="Dooley K."/>
            <person name="Dooley E."/>
            <person name="Doricent M."/>
            <person name="Dorje P."/>
            <person name="Dorjee K."/>
            <person name="Dupes A."/>
            <person name="Elong R."/>
            <person name="Falk J."/>
            <person name="Farina A."/>
            <person name="Faro S."/>
            <person name="Ferguson D."/>
            <person name="Fisher S."/>
            <person name="Foley C.D."/>
            <person name="Franke A."/>
            <person name="Friedrich D."/>
            <person name="Gadbois L."/>
            <person name="Gearin G."/>
            <person name="Gearin C.R."/>
            <person name="Giannoukos G."/>
            <person name="Goode T."/>
            <person name="Graham J."/>
            <person name="Grandbois E."/>
            <person name="Grewal S."/>
            <person name="Gyaltsen K."/>
            <person name="Hafez N."/>
            <person name="Hagos B."/>
            <person name="Hall J."/>
            <person name="Henson C."/>
            <person name="Hollinger A."/>
            <person name="Honan T."/>
            <person name="Huard M.D."/>
            <person name="Hughes L."/>
            <person name="Hurhula B."/>
            <person name="Husby M.E."/>
            <person name="Kamat A."/>
            <person name="Kanga B."/>
            <person name="Kashin S."/>
            <person name="Khazanovich D."/>
            <person name="Kisner P."/>
            <person name="Lance K."/>
            <person name="Lara M."/>
            <person name="Lee W."/>
            <person name="Lennon N."/>
            <person name="Letendre F."/>
            <person name="LeVine R."/>
            <person name="Lipovsky A."/>
            <person name="Liu X."/>
            <person name="Liu J."/>
            <person name="Liu S."/>
            <person name="Lokyitsang T."/>
            <person name="Lokyitsang Y."/>
            <person name="Lubonja R."/>
            <person name="Lui A."/>
            <person name="MacDonald P."/>
            <person name="Magnisalis V."/>
            <person name="Maru K."/>
            <person name="Matthews C."/>
            <person name="McCusker W."/>
            <person name="McDonough S."/>
            <person name="Mehta T."/>
            <person name="Meldrim J."/>
            <person name="Meneus L."/>
            <person name="Mihai O."/>
            <person name="Mihalev A."/>
            <person name="Mihova T."/>
            <person name="Mittelman R."/>
            <person name="Mlenga V."/>
            <person name="Montmayeur A."/>
            <person name="Mulrain L."/>
            <person name="Navidi A."/>
            <person name="Naylor J."/>
            <person name="Negash T."/>
            <person name="Nguyen T."/>
            <person name="Nguyen N."/>
            <person name="Nicol R."/>
            <person name="Norbu C."/>
            <person name="Norbu N."/>
            <person name="Novod N."/>
            <person name="O'Neill B."/>
            <person name="Osman S."/>
            <person name="Markiewicz E."/>
            <person name="Oyono O.L."/>
            <person name="Patti C."/>
            <person name="Phunkhang P."/>
            <person name="Pierre F."/>
            <person name="Priest M."/>
            <person name="Raghuraman S."/>
            <person name="Rege F."/>
            <person name="Reyes R."/>
            <person name="Rise C."/>
            <person name="Rogov P."/>
            <person name="Ross K."/>
            <person name="Ryan E."/>
            <person name="Settipalli S."/>
            <person name="Shea T."/>
            <person name="Sherpa N."/>
            <person name="Shi L."/>
            <person name="Shih D."/>
            <person name="Sparrow T."/>
            <person name="Spaulding J."/>
            <person name="Stalker J."/>
            <person name="Stange-Thomann N."/>
            <person name="Stavropoulos S."/>
            <person name="Stone C."/>
            <person name="Strader C."/>
            <person name="Tesfaye S."/>
            <person name="Thomson T."/>
            <person name="Thoulutsang Y."/>
            <person name="Thoulutsang D."/>
            <person name="Topham K."/>
            <person name="Topping I."/>
            <person name="Tsamla T."/>
            <person name="Vassiliev H."/>
            <person name="Vo A."/>
            <person name="Wangchuk T."/>
            <person name="Wangdi T."/>
            <person name="Weiand M."/>
            <person name="Wilkinson J."/>
            <person name="Wilson A."/>
            <person name="Yadav S."/>
            <person name="Young G."/>
            <person name="Yu Q."/>
            <person name="Zembek L."/>
            <person name="Zhong D."/>
            <person name="Zimmer A."/>
            <person name="Zwirko Z."/>
            <person name="Jaffe D.B."/>
            <person name="Alvarez P."/>
            <person name="Brockman W."/>
            <person name="Butler J."/>
            <person name="Chin C."/>
            <person name="Gnerre S."/>
            <person name="Grabherr M."/>
            <person name="Kleber M."/>
            <person name="Mauceli E."/>
            <person name="MacCallum I."/>
        </authorList>
    </citation>
    <scope>NUCLEOTIDE SEQUENCE [LARGE SCALE GENOMIC DNA]</scope>
    <source>
        <strain evidence="17">Tucson 14030-0811.24</strain>
    </source>
</reference>
<dbReference type="GO" id="GO:0004497">
    <property type="term" value="F:monooxygenase activity"/>
    <property type="evidence" value="ECO:0007669"/>
    <property type="project" value="UniProtKB-KW"/>
</dbReference>
<evidence type="ECO:0000256" key="13">
    <source>
        <dbReference type="ARBA" id="ARBA00023136"/>
    </source>
</evidence>
<dbReference type="GO" id="GO:0005506">
    <property type="term" value="F:iron ion binding"/>
    <property type="evidence" value="ECO:0007669"/>
    <property type="project" value="InterPro"/>
</dbReference>
<evidence type="ECO:0000256" key="15">
    <source>
        <dbReference type="RuleBase" id="RU000461"/>
    </source>
</evidence>
<dbReference type="PROSITE" id="PS00086">
    <property type="entry name" value="CYTOCHROME_P450"/>
    <property type="match status" value="1"/>
</dbReference>
<proteinExistence type="inferred from homology"/>
<dbReference type="InterPro" id="IPR036396">
    <property type="entry name" value="Cyt_P450_sf"/>
</dbReference>
<evidence type="ECO:0000256" key="12">
    <source>
        <dbReference type="ARBA" id="ARBA00023033"/>
    </source>
</evidence>
<dbReference type="Proteomes" id="UP000007798">
    <property type="component" value="Unassembled WGS sequence"/>
</dbReference>
<dbReference type="Gene3D" id="1.10.630.10">
    <property type="entry name" value="Cytochrome P450"/>
    <property type="match status" value="1"/>
</dbReference>
<keyword evidence="6 14" id="KW-0349">Heme</keyword>
<dbReference type="PANTHER" id="PTHR24292:SF84">
    <property type="entry name" value="CYTOCHROME P450 28A5-RELATED"/>
    <property type="match status" value="1"/>
</dbReference>
<dbReference type="AlphaFoldDB" id="B4MJF3"/>
<name>B4MJF3_DROWI</name>
<dbReference type="GO" id="GO:0005789">
    <property type="term" value="C:endoplasmic reticulum membrane"/>
    <property type="evidence" value="ECO:0007669"/>
    <property type="project" value="UniProtKB-SubCell"/>
</dbReference>
<organism evidence="16 17">
    <name type="scientific">Drosophila willistoni</name>
    <name type="common">Fruit fly</name>
    <dbReference type="NCBI Taxonomy" id="7260"/>
    <lineage>
        <taxon>Eukaryota</taxon>
        <taxon>Metazoa</taxon>
        <taxon>Ecdysozoa</taxon>
        <taxon>Arthropoda</taxon>
        <taxon>Hexapoda</taxon>
        <taxon>Insecta</taxon>
        <taxon>Pterygota</taxon>
        <taxon>Neoptera</taxon>
        <taxon>Endopterygota</taxon>
        <taxon>Diptera</taxon>
        <taxon>Brachycera</taxon>
        <taxon>Muscomorpha</taxon>
        <taxon>Ephydroidea</taxon>
        <taxon>Drosophilidae</taxon>
        <taxon>Drosophila</taxon>
        <taxon>Sophophora</taxon>
    </lineage>
</organism>
<sequence length="503" mass="57641">MGAICVSLFLLAALVALIYEFLVWNFNYWSNRGIKTAKSWPLVGSFPSMFTQKRIAIYDIEDIYLKYKCTENFVGVINTRLPQLLVLSPEYAHKIFVSNFSSFHDNEISKFVSQKVDKILANNPFALTGNAWKKKRAEITPGLTAKRVAAVYPVTQSVCRQFVDYIKGQQLMASSEGLNAKDLCLCYTTEVVADCVLGISAKSFTDNPTPLVGMIKRVFEQSFGLKFFTMIANIWPPIRKFFTVGLFAKDVEEFFFDLMQKCIYLRRQDPKLQDRTDFLNYMLLHLQDKKGLYTPELISHTVSILTDGFGTTALVLAHTLLLLARYPEEQRKLREEFGNSNVTFEKLSELPFLDACINETLRLIPPLLSGRKIVTESYDFVNKNGVRVRVEPGDAIIVPVYSFHHDPQYYDEPEEFKPERFLEINGGVRKYRDQGVFFGFGDGPRICPGMRFALTQMKAALVEILQNFNIKINPKTRKDNVLEDTYFMASLKNGIWLNFETIQ</sequence>
<keyword evidence="13" id="KW-0472">Membrane</keyword>
<dbReference type="STRING" id="7260.B4MJF3"/>
<comment type="function">
    <text evidence="2">May be involved in the metabolism of insect hormones and in the breakdown of synthetic insecticides.</text>
</comment>
<evidence type="ECO:0000256" key="1">
    <source>
        <dbReference type="ARBA" id="ARBA00001971"/>
    </source>
</evidence>
<evidence type="ECO:0000256" key="5">
    <source>
        <dbReference type="ARBA" id="ARBA00010617"/>
    </source>
</evidence>
<evidence type="ECO:0000313" key="16">
    <source>
        <dbReference type="EMBL" id="EDW72242.1"/>
    </source>
</evidence>
<dbReference type="SMR" id="B4MJF3"/>
<evidence type="ECO:0000256" key="14">
    <source>
        <dbReference type="PIRSR" id="PIRSR602401-1"/>
    </source>
</evidence>
<keyword evidence="11 14" id="KW-0408">Iron</keyword>
<dbReference type="PANTHER" id="PTHR24292">
    <property type="entry name" value="CYTOCHROME P450"/>
    <property type="match status" value="1"/>
</dbReference>
<dbReference type="GO" id="GO:0016705">
    <property type="term" value="F:oxidoreductase activity, acting on paired donors, with incorporation or reduction of molecular oxygen"/>
    <property type="evidence" value="ECO:0007669"/>
    <property type="project" value="InterPro"/>
</dbReference>
<dbReference type="EMBL" id="CH963829">
    <property type="protein sequence ID" value="EDW72242.1"/>
    <property type="molecule type" value="Genomic_DNA"/>
</dbReference>
<dbReference type="HOGENOM" id="CLU_001570_5_2_1"/>
<feature type="binding site" description="axial binding residue" evidence="14">
    <location>
        <position position="447"/>
    </location>
    <ligand>
        <name>heme</name>
        <dbReference type="ChEBI" id="CHEBI:30413"/>
    </ligand>
    <ligandPart>
        <name>Fe</name>
        <dbReference type="ChEBI" id="CHEBI:18248"/>
    </ligandPart>
</feature>
<evidence type="ECO:0000256" key="8">
    <source>
        <dbReference type="ARBA" id="ARBA00022824"/>
    </source>
</evidence>
<dbReference type="eggNOG" id="KOG0158">
    <property type="taxonomic scope" value="Eukaryota"/>
</dbReference>
<evidence type="ECO:0000313" key="17">
    <source>
        <dbReference type="Proteomes" id="UP000007798"/>
    </source>
</evidence>
<evidence type="ECO:0000256" key="3">
    <source>
        <dbReference type="ARBA" id="ARBA00004174"/>
    </source>
</evidence>
<dbReference type="PhylomeDB" id="B4MJF3"/>
<evidence type="ECO:0000256" key="10">
    <source>
        <dbReference type="ARBA" id="ARBA00023002"/>
    </source>
</evidence>
<keyword evidence="9" id="KW-0492">Microsome</keyword>
<keyword evidence="8" id="KW-0256">Endoplasmic reticulum</keyword>
<keyword evidence="10 15" id="KW-0560">Oxidoreductase</keyword>
<keyword evidence="7 14" id="KW-0479">Metal-binding</keyword>
<keyword evidence="12 15" id="KW-0503">Monooxygenase</keyword>
<comment type="cofactor">
    <cofactor evidence="1 14">
        <name>heme</name>
        <dbReference type="ChEBI" id="CHEBI:30413"/>
    </cofactor>
</comment>
<dbReference type="SUPFAM" id="SSF48264">
    <property type="entry name" value="Cytochrome P450"/>
    <property type="match status" value="1"/>
</dbReference>
<comment type="similarity">
    <text evidence="5 15">Belongs to the cytochrome P450 family.</text>
</comment>
<dbReference type="GO" id="GO:0020037">
    <property type="term" value="F:heme binding"/>
    <property type="evidence" value="ECO:0007669"/>
    <property type="project" value="InterPro"/>
</dbReference>